<evidence type="ECO:0000313" key="3">
    <source>
        <dbReference type="Proteomes" id="UP000054549"/>
    </source>
</evidence>
<dbReference type="EMBL" id="KN818228">
    <property type="protein sequence ID" value="KIL68382.1"/>
    <property type="molecule type" value="Genomic_DNA"/>
</dbReference>
<dbReference type="Proteomes" id="UP000054549">
    <property type="component" value="Unassembled WGS sequence"/>
</dbReference>
<name>A0A0C2X2M7_AMAMK</name>
<dbReference type="InParanoid" id="A0A0C2X2M7"/>
<evidence type="ECO:0000256" key="1">
    <source>
        <dbReference type="SAM" id="MobiDB-lite"/>
    </source>
</evidence>
<dbReference type="HOGENOM" id="CLU_2885330_0_0_1"/>
<feature type="compositionally biased region" description="Low complexity" evidence="1">
    <location>
        <begin position="36"/>
        <end position="54"/>
    </location>
</feature>
<dbReference type="Pfam" id="PF10346">
    <property type="entry name" value="Con-6"/>
    <property type="match status" value="1"/>
</dbReference>
<accession>A0A0C2X2M7</accession>
<keyword evidence="3" id="KW-1185">Reference proteome</keyword>
<reference evidence="2 3" key="1">
    <citation type="submission" date="2014-04" db="EMBL/GenBank/DDBJ databases">
        <title>Evolutionary Origins and Diversification of the Mycorrhizal Mutualists.</title>
        <authorList>
            <consortium name="DOE Joint Genome Institute"/>
            <consortium name="Mycorrhizal Genomics Consortium"/>
            <person name="Kohler A."/>
            <person name="Kuo A."/>
            <person name="Nagy L.G."/>
            <person name="Floudas D."/>
            <person name="Copeland A."/>
            <person name="Barry K.W."/>
            <person name="Cichocki N."/>
            <person name="Veneault-Fourrey C."/>
            <person name="LaButti K."/>
            <person name="Lindquist E.A."/>
            <person name="Lipzen A."/>
            <person name="Lundell T."/>
            <person name="Morin E."/>
            <person name="Murat C."/>
            <person name="Riley R."/>
            <person name="Ohm R."/>
            <person name="Sun H."/>
            <person name="Tunlid A."/>
            <person name="Henrissat B."/>
            <person name="Grigoriev I.V."/>
            <person name="Hibbett D.S."/>
            <person name="Martin F."/>
        </authorList>
    </citation>
    <scope>NUCLEOTIDE SEQUENCE [LARGE SCALE GENOMIC DNA]</scope>
    <source>
        <strain evidence="2 3">Koide BX008</strain>
    </source>
</reference>
<gene>
    <name evidence="2" type="ORF">M378DRAFT_158172</name>
</gene>
<protein>
    <recommendedName>
        <fullName evidence="4">Conidiation-specific protein 6</fullName>
    </recommendedName>
</protein>
<dbReference type="AlphaFoldDB" id="A0A0C2X2M7"/>
<feature type="region of interest" description="Disordered" evidence="1">
    <location>
        <begin position="1"/>
        <end position="63"/>
    </location>
</feature>
<dbReference type="OrthoDB" id="5419162at2759"/>
<feature type="compositionally biased region" description="Basic and acidic residues" evidence="1">
    <location>
        <begin position="22"/>
        <end position="32"/>
    </location>
</feature>
<dbReference type="InterPro" id="IPR018824">
    <property type="entry name" value="Conidiation-specific_6"/>
</dbReference>
<evidence type="ECO:0008006" key="4">
    <source>
        <dbReference type="Google" id="ProtNLM"/>
    </source>
</evidence>
<proteinExistence type="predicted"/>
<sequence>MSAGKNPSRIAAGLKAAVHNPRVSEEAKESATERLQQMGAEAETTQETATQTGQLLNSFTDQN</sequence>
<organism evidence="2 3">
    <name type="scientific">Amanita muscaria (strain Koide BX008)</name>
    <dbReference type="NCBI Taxonomy" id="946122"/>
    <lineage>
        <taxon>Eukaryota</taxon>
        <taxon>Fungi</taxon>
        <taxon>Dikarya</taxon>
        <taxon>Basidiomycota</taxon>
        <taxon>Agaricomycotina</taxon>
        <taxon>Agaricomycetes</taxon>
        <taxon>Agaricomycetidae</taxon>
        <taxon>Agaricales</taxon>
        <taxon>Pluteineae</taxon>
        <taxon>Amanitaceae</taxon>
        <taxon>Amanita</taxon>
    </lineage>
</organism>
<evidence type="ECO:0000313" key="2">
    <source>
        <dbReference type="EMBL" id="KIL68382.1"/>
    </source>
</evidence>